<feature type="transmembrane region" description="Helical" evidence="8">
    <location>
        <begin position="168"/>
        <end position="186"/>
    </location>
</feature>
<feature type="compositionally biased region" description="Gly residues" evidence="9">
    <location>
        <begin position="124"/>
        <end position="144"/>
    </location>
</feature>
<name>A0A6A4L1W7_9ERIC</name>
<dbReference type="Proteomes" id="UP000428333">
    <property type="component" value="Linkage Group LG11"/>
</dbReference>
<evidence type="ECO:0000256" key="2">
    <source>
        <dbReference type="ARBA" id="ARBA00007651"/>
    </source>
</evidence>
<dbReference type="Pfam" id="PF04535">
    <property type="entry name" value="CASP_dom"/>
    <property type="match status" value="1"/>
</dbReference>
<gene>
    <name evidence="11" type="ORF">C3L33_18959</name>
</gene>
<feature type="transmembrane region" description="Helical" evidence="8">
    <location>
        <begin position="277"/>
        <end position="299"/>
    </location>
</feature>
<feature type="compositionally biased region" description="Pro residues" evidence="9">
    <location>
        <begin position="21"/>
        <end position="34"/>
    </location>
</feature>
<evidence type="ECO:0000256" key="8">
    <source>
        <dbReference type="RuleBase" id="RU361233"/>
    </source>
</evidence>
<keyword evidence="5 8" id="KW-0812">Transmembrane</keyword>
<feature type="region of interest" description="Disordered" evidence="9">
    <location>
        <begin position="1"/>
        <end position="154"/>
    </location>
</feature>
<accession>A0A6A4L1W7</accession>
<comment type="caution">
    <text evidence="11">The sequence shown here is derived from an EMBL/GenBank/DDBJ whole genome shotgun (WGS) entry which is preliminary data.</text>
</comment>
<dbReference type="PANTHER" id="PTHR33573:SF38">
    <property type="entry name" value="CASP-LIKE PROTEIN 4A1"/>
    <property type="match status" value="1"/>
</dbReference>
<proteinExistence type="inferred from homology"/>
<evidence type="ECO:0000313" key="12">
    <source>
        <dbReference type="Proteomes" id="UP000428333"/>
    </source>
</evidence>
<dbReference type="PANTHER" id="PTHR33573">
    <property type="entry name" value="CASP-LIKE PROTEIN 4A4"/>
    <property type="match status" value="1"/>
</dbReference>
<evidence type="ECO:0000313" key="11">
    <source>
        <dbReference type="EMBL" id="KAE9449139.1"/>
    </source>
</evidence>
<evidence type="ECO:0000256" key="9">
    <source>
        <dbReference type="SAM" id="MobiDB-lite"/>
    </source>
</evidence>
<protein>
    <recommendedName>
        <fullName evidence="8">CASP-like protein</fullName>
    </recommendedName>
</protein>
<dbReference type="OrthoDB" id="672180at2759"/>
<comment type="similarity">
    <text evidence="2 8">Belongs to the Casparian strip membrane proteins (CASP) family.</text>
</comment>
<evidence type="ECO:0000256" key="7">
    <source>
        <dbReference type="ARBA" id="ARBA00023136"/>
    </source>
</evidence>
<dbReference type="GO" id="GO:0005886">
    <property type="term" value="C:plasma membrane"/>
    <property type="evidence" value="ECO:0007669"/>
    <property type="project" value="UniProtKB-SubCell"/>
</dbReference>
<comment type="subcellular location">
    <subcellularLocation>
        <location evidence="1 8">Cell membrane</location>
        <topology evidence="1 8">Multi-pass membrane protein</topology>
    </subcellularLocation>
</comment>
<feature type="transmembrane region" description="Helical" evidence="8">
    <location>
        <begin position="192"/>
        <end position="219"/>
    </location>
</feature>
<evidence type="ECO:0000256" key="3">
    <source>
        <dbReference type="ARBA" id="ARBA00011489"/>
    </source>
</evidence>
<feature type="non-terminal residue" evidence="11">
    <location>
        <position position="1"/>
    </location>
</feature>
<evidence type="ECO:0000256" key="1">
    <source>
        <dbReference type="ARBA" id="ARBA00004651"/>
    </source>
</evidence>
<evidence type="ECO:0000259" key="10">
    <source>
        <dbReference type="Pfam" id="PF04535"/>
    </source>
</evidence>
<feature type="compositionally biased region" description="Basic and acidic residues" evidence="9">
    <location>
        <begin position="109"/>
        <end position="120"/>
    </location>
</feature>
<reference evidence="11 12" key="1">
    <citation type="journal article" date="2019" name="Genome Biol. Evol.">
        <title>The Rhododendron genome and chromosomal organization provide insight into shared whole-genome duplications across the heath family (Ericaceae).</title>
        <authorList>
            <person name="Soza V.L."/>
            <person name="Lindsley D."/>
            <person name="Waalkes A."/>
            <person name="Ramage E."/>
            <person name="Patwardhan R.P."/>
            <person name="Burton J.N."/>
            <person name="Adey A."/>
            <person name="Kumar A."/>
            <person name="Qiu R."/>
            <person name="Shendure J."/>
            <person name="Hall B."/>
        </authorList>
    </citation>
    <scope>NUCLEOTIDE SEQUENCE [LARGE SCALE GENOMIC DNA]</scope>
    <source>
        <strain evidence="11">RSF 1966-606</strain>
    </source>
</reference>
<evidence type="ECO:0000256" key="4">
    <source>
        <dbReference type="ARBA" id="ARBA00022475"/>
    </source>
</evidence>
<comment type="subunit">
    <text evidence="3 8">Homodimer and heterodimers.</text>
</comment>
<sequence length="382" mass="41231">MEKIQETTHDHDSTNSTPTRSFPPSPDPSSPAPHSPAAESSLSSDLSHHSSLSHGSSPEQEKSRKTVSPPARSSPEQEKTRRPDSPPGDSPAYSPARSPTPEPMVFRFARGETEAVRKVDPGSADGGGRRVYGGAAVEGGGGGGRRPRAGTSSLRRGMREETVRKVGLGLRVCGLFFCLVSLAVMASDKKKGGLYCLSVNAIGFVYSFAQASFLAYHLATREYVFRHPLRYYFDFGMDQAISGLYDSLVTTILRFGSTGMVGPRTLGDDDGYSLVQPLYLLVCEMWGPMVVGSVLPLGFPYGSACMTENQGLCCLKWQILTYFLMSASSSAATRVENWLSNWGQDKFPEMATVSVALSYLAFLAFASNSLMSGYALCAFRST</sequence>
<feature type="transmembrane region" description="Helical" evidence="8">
    <location>
        <begin position="240"/>
        <end position="257"/>
    </location>
</feature>
<dbReference type="InterPro" id="IPR006702">
    <property type="entry name" value="CASP_dom"/>
</dbReference>
<organism evidence="11 12">
    <name type="scientific">Rhododendron williamsianum</name>
    <dbReference type="NCBI Taxonomy" id="262921"/>
    <lineage>
        <taxon>Eukaryota</taxon>
        <taxon>Viridiplantae</taxon>
        <taxon>Streptophyta</taxon>
        <taxon>Embryophyta</taxon>
        <taxon>Tracheophyta</taxon>
        <taxon>Spermatophyta</taxon>
        <taxon>Magnoliopsida</taxon>
        <taxon>eudicotyledons</taxon>
        <taxon>Gunneridae</taxon>
        <taxon>Pentapetalae</taxon>
        <taxon>asterids</taxon>
        <taxon>Ericales</taxon>
        <taxon>Ericaceae</taxon>
        <taxon>Ericoideae</taxon>
        <taxon>Rhodoreae</taxon>
        <taxon>Rhododendron</taxon>
    </lineage>
</organism>
<dbReference type="EMBL" id="QEFC01003192">
    <property type="protein sequence ID" value="KAE9449139.1"/>
    <property type="molecule type" value="Genomic_DNA"/>
</dbReference>
<feature type="compositionally biased region" description="Basic and acidic residues" evidence="9">
    <location>
        <begin position="1"/>
        <end position="13"/>
    </location>
</feature>
<keyword evidence="12" id="KW-1185">Reference proteome</keyword>
<evidence type="ECO:0000256" key="5">
    <source>
        <dbReference type="ARBA" id="ARBA00022692"/>
    </source>
</evidence>
<dbReference type="AlphaFoldDB" id="A0A6A4L1W7"/>
<feature type="transmembrane region" description="Helical" evidence="8">
    <location>
        <begin position="355"/>
        <end position="379"/>
    </location>
</feature>
<feature type="domain" description="Casparian strip membrane protein" evidence="10">
    <location>
        <begin position="162"/>
        <end position="244"/>
    </location>
</feature>
<feature type="compositionally biased region" description="Basic and acidic residues" evidence="9">
    <location>
        <begin position="75"/>
        <end position="84"/>
    </location>
</feature>
<feature type="compositionally biased region" description="Low complexity" evidence="9">
    <location>
        <begin position="35"/>
        <end position="58"/>
    </location>
</feature>
<keyword evidence="6 8" id="KW-1133">Transmembrane helix</keyword>
<comment type="caution">
    <text evidence="8">Lacks conserved residue(s) required for the propagation of feature annotation.</text>
</comment>
<keyword evidence="4 8" id="KW-1003">Cell membrane</keyword>
<evidence type="ECO:0000256" key="6">
    <source>
        <dbReference type="ARBA" id="ARBA00022989"/>
    </source>
</evidence>
<keyword evidence="7 8" id="KW-0472">Membrane</keyword>